<dbReference type="PANTHER" id="PTHR10233:SF14">
    <property type="entry name" value="TRANSLATION INITIATION FACTOR EIF-2B SUBUNIT DELTA"/>
    <property type="match status" value="1"/>
</dbReference>
<comment type="subcellular location">
    <subcellularLocation>
        <location evidence="1">Cytoplasm</location>
        <location evidence="1">Cytosol</location>
    </subcellularLocation>
</comment>
<dbReference type="OrthoDB" id="10254737at2759"/>
<proteinExistence type="inferred from homology"/>
<evidence type="ECO:0000256" key="7">
    <source>
        <dbReference type="ARBA" id="ARBA00044356"/>
    </source>
</evidence>
<gene>
    <name evidence="10" type="ORF">FN846DRAFT_964667</name>
</gene>
<evidence type="ECO:0000256" key="8">
    <source>
        <dbReference type="ARBA" id="ARBA00046432"/>
    </source>
</evidence>
<protein>
    <recommendedName>
        <fullName evidence="6">Translation initiation factor eIF2B subunit delta</fullName>
    </recommendedName>
    <alternativeName>
        <fullName evidence="7">eIF2B GDP-GTP exchange factor subunit delta</fullName>
    </alternativeName>
</protein>
<evidence type="ECO:0000256" key="4">
    <source>
        <dbReference type="ARBA" id="ARBA00022540"/>
    </source>
</evidence>
<dbReference type="SUPFAM" id="SSF100950">
    <property type="entry name" value="NagB/RpiA/CoA transferase-like"/>
    <property type="match status" value="1"/>
</dbReference>
<evidence type="ECO:0000256" key="5">
    <source>
        <dbReference type="ARBA" id="ARBA00022917"/>
    </source>
</evidence>
<dbReference type="GO" id="GO:0005829">
    <property type="term" value="C:cytosol"/>
    <property type="evidence" value="ECO:0007669"/>
    <property type="project" value="UniProtKB-SubCell"/>
</dbReference>
<keyword evidence="11" id="KW-1185">Reference proteome</keyword>
<accession>A0A5J5EMP2</accession>
<dbReference type="InterPro" id="IPR037171">
    <property type="entry name" value="NagB/RpiA_transferase-like"/>
</dbReference>
<evidence type="ECO:0000256" key="1">
    <source>
        <dbReference type="ARBA" id="ARBA00004514"/>
    </source>
</evidence>
<keyword evidence="4 10" id="KW-0396">Initiation factor</keyword>
<name>A0A5J5EMP2_9PEZI</name>
<evidence type="ECO:0000256" key="2">
    <source>
        <dbReference type="ARBA" id="ARBA00007251"/>
    </source>
</evidence>
<keyword evidence="3" id="KW-0963">Cytoplasm</keyword>
<dbReference type="AlphaFoldDB" id="A0A5J5EMP2"/>
<dbReference type="EMBL" id="VXIS01000207">
    <property type="protein sequence ID" value="KAA8896767.1"/>
    <property type="molecule type" value="Genomic_DNA"/>
</dbReference>
<evidence type="ECO:0000256" key="6">
    <source>
        <dbReference type="ARBA" id="ARBA00044147"/>
    </source>
</evidence>
<evidence type="ECO:0000313" key="11">
    <source>
        <dbReference type="Proteomes" id="UP000326924"/>
    </source>
</evidence>
<keyword evidence="5" id="KW-0648">Protein biosynthesis</keyword>
<evidence type="ECO:0000256" key="3">
    <source>
        <dbReference type="ARBA" id="ARBA00022490"/>
    </source>
</evidence>
<dbReference type="PANTHER" id="PTHR10233">
    <property type="entry name" value="TRANSLATION INITIATION FACTOR EIF-2B"/>
    <property type="match status" value="1"/>
</dbReference>
<dbReference type="InterPro" id="IPR042529">
    <property type="entry name" value="IF_2B-like_C"/>
</dbReference>
<evidence type="ECO:0000256" key="9">
    <source>
        <dbReference type="RuleBase" id="RU003814"/>
    </source>
</evidence>
<dbReference type="Gene3D" id="3.40.50.10470">
    <property type="entry name" value="Translation initiation factor eif-2b, domain 2"/>
    <property type="match status" value="1"/>
</dbReference>
<dbReference type="InterPro" id="IPR000649">
    <property type="entry name" value="IF-2B-related"/>
</dbReference>
<dbReference type="Pfam" id="PF01008">
    <property type="entry name" value="IF-2B"/>
    <property type="match status" value="1"/>
</dbReference>
<dbReference type="InParanoid" id="A0A5J5EMP2"/>
<sequence length="316" mass="34719">MSLGNYQAGGEDADAVVLRSQVIEDYETPENSSLNRHLPGAYLSHQINYLTSARPMATAMGNTIRWLKTEISKISPDITDEAAKRHLVNAIENFIHERLTAAGDVIINTTCERYIEDHDVILVFAKSQLVEKTLLEAKRRGKQFRVIVVDSHPLEEGRNLLACLCENGIEAEYIHLYALDFGMQGATKVFLGANAVMANGALYSRSGTAVVALAAQAKGVPVLVLCETVKFSEKINIDGIVNNELAPPDLLVNVSRHKEFPEPGYLEGWRDVPNTMVVNFMYDVTPAECLTLVICEHGCVTAEGVSAVLRMSGMDR</sequence>
<comment type="caution">
    <text evidence="10">The sequence shown here is derived from an EMBL/GenBank/DDBJ whole genome shotgun (WGS) entry which is preliminary data.</text>
</comment>
<evidence type="ECO:0000313" key="10">
    <source>
        <dbReference type="EMBL" id="KAA8896767.1"/>
    </source>
</evidence>
<dbReference type="Proteomes" id="UP000326924">
    <property type="component" value="Unassembled WGS sequence"/>
</dbReference>
<comment type="similarity">
    <text evidence="2 9">Belongs to the eIF-2B alpha/beta/delta subunits family.</text>
</comment>
<comment type="subunit">
    <text evidence="8">Component of the translation initiation factor 2B (eIF2B) complex which is a heterodecamer of two sets of five different subunits: alpha, beta, gamma, delta and epsilon. Subunits alpha, beta and delta comprise a regulatory subcomplex and subunits epsilon and gamma comprise a catalytic subcomplex. Within the complex, the hexameric regulatory complex resides at the center, with the two heterodimeric catalytic subcomplexes bound on opposite sides.</text>
</comment>
<organism evidence="10 11">
    <name type="scientific">Sphaerosporella brunnea</name>
    <dbReference type="NCBI Taxonomy" id="1250544"/>
    <lineage>
        <taxon>Eukaryota</taxon>
        <taxon>Fungi</taxon>
        <taxon>Dikarya</taxon>
        <taxon>Ascomycota</taxon>
        <taxon>Pezizomycotina</taxon>
        <taxon>Pezizomycetes</taxon>
        <taxon>Pezizales</taxon>
        <taxon>Pyronemataceae</taxon>
        <taxon>Sphaerosporella</taxon>
    </lineage>
</organism>
<dbReference type="FunCoup" id="A0A5J5EMP2">
    <property type="interactions" value="869"/>
</dbReference>
<reference evidence="10 11" key="1">
    <citation type="submission" date="2019-09" db="EMBL/GenBank/DDBJ databases">
        <title>Draft genome of the ectomycorrhizal ascomycete Sphaerosporella brunnea.</title>
        <authorList>
            <consortium name="DOE Joint Genome Institute"/>
            <person name="Benucci G.M."/>
            <person name="Marozzi G."/>
            <person name="Antonielli L."/>
            <person name="Sanchez S."/>
            <person name="Marco P."/>
            <person name="Wang X."/>
            <person name="Falini L.B."/>
            <person name="Barry K."/>
            <person name="Haridas S."/>
            <person name="Lipzen A."/>
            <person name="Labutti K."/>
            <person name="Grigoriev I.V."/>
            <person name="Murat C."/>
            <person name="Martin F."/>
            <person name="Albertini E."/>
            <person name="Donnini D."/>
            <person name="Bonito G."/>
        </authorList>
    </citation>
    <scope>NUCLEOTIDE SEQUENCE [LARGE SCALE GENOMIC DNA]</scope>
    <source>
        <strain evidence="10 11">Sb_GMNB300</strain>
    </source>
</reference>
<dbReference type="GO" id="GO:0003743">
    <property type="term" value="F:translation initiation factor activity"/>
    <property type="evidence" value="ECO:0007669"/>
    <property type="project" value="UniProtKB-KW"/>
</dbReference>